<dbReference type="Proteomes" id="UP000813463">
    <property type="component" value="Chromosome 4"/>
</dbReference>
<evidence type="ECO:0000313" key="3">
    <source>
        <dbReference type="RefSeq" id="XP_021859122.1"/>
    </source>
</evidence>
<evidence type="ECO:0000259" key="1">
    <source>
        <dbReference type="Pfam" id="PF13456"/>
    </source>
</evidence>
<reference evidence="3" key="2">
    <citation type="submission" date="2025-08" db="UniProtKB">
        <authorList>
            <consortium name="RefSeq"/>
        </authorList>
    </citation>
    <scope>IDENTIFICATION</scope>
    <source>
        <tissue evidence="3">Leaf</tissue>
    </source>
</reference>
<dbReference type="AlphaFoldDB" id="A0A9R0J0L4"/>
<dbReference type="GO" id="GO:0004523">
    <property type="term" value="F:RNA-DNA hybrid ribonuclease activity"/>
    <property type="evidence" value="ECO:0007669"/>
    <property type="project" value="InterPro"/>
</dbReference>
<protein>
    <recommendedName>
        <fullName evidence="1">RNase H type-1 domain-containing protein</fullName>
    </recommendedName>
</protein>
<gene>
    <name evidence="3" type="primary">LOC110798256</name>
</gene>
<dbReference type="OrthoDB" id="1906820at2759"/>
<dbReference type="GO" id="GO:0003676">
    <property type="term" value="F:nucleic acid binding"/>
    <property type="evidence" value="ECO:0007669"/>
    <property type="project" value="InterPro"/>
</dbReference>
<accession>A0A9R0J0L4</accession>
<organism evidence="2 3">
    <name type="scientific">Spinacia oleracea</name>
    <name type="common">Spinach</name>
    <dbReference type="NCBI Taxonomy" id="3562"/>
    <lineage>
        <taxon>Eukaryota</taxon>
        <taxon>Viridiplantae</taxon>
        <taxon>Streptophyta</taxon>
        <taxon>Embryophyta</taxon>
        <taxon>Tracheophyta</taxon>
        <taxon>Spermatophyta</taxon>
        <taxon>Magnoliopsida</taxon>
        <taxon>eudicotyledons</taxon>
        <taxon>Gunneridae</taxon>
        <taxon>Pentapetalae</taxon>
        <taxon>Caryophyllales</taxon>
        <taxon>Chenopodiaceae</taxon>
        <taxon>Chenopodioideae</taxon>
        <taxon>Anserineae</taxon>
        <taxon>Spinacia</taxon>
    </lineage>
</organism>
<dbReference type="Pfam" id="PF13456">
    <property type="entry name" value="RVT_3"/>
    <property type="match status" value="1"/>
</dbReference>
<dbReference type="GeneID" id="110798256"/>
<dbReference type="KEGG" id="soe:110798256"/>
<sequence>MVLLAKMTKIPWIRMTKMLKVLIERGAEKNLISSEIVDRGEPSQHTDADIKDGVCGLSMVVRDGVGNVLMSVAVPKLANKQTDMAELAQALKFGMEYAFDEGFRSIEVESDCLK</sequence>
<dbReference type="RefSeq" id="XP_021859122.1">
    <property type="nucleotide sequence ID" value="XM_022003430.2"/>
</dbReference>
<feature type="domain" description="RNase H type-1" evidence="1">
    <location>
        <begin position="51"/>
        <end position="113"/>
    </location>
</feature>
<dbReference type="InterPro" id="IPR002156">
    <property type="entry name" value="RNaseH_domain"/>
</dbReference>
<name>A0A9R0J0L4_SPIOL</name>
<proteinExistence type="predicted"/>
<reference evidence="2" key="1">
    <citation type="journal article" date="2021" name="Nat. Commun.">
        <title>Genomic analyses provide insights into spinach domestication and the genetic basis of agronomic traits.</title>
        <authorList>
            <person name="Cai X."/>
            <person name="Sun X."/>
            <person name="Xu C."/>
            <person name="Sun H."/>
            <person name="Wang X."/>
            <person name="Ge C."/>
            <person name="Zhang Z."/>
            <person name="Wang Q."/>
            <person name="Fei Z."/>
            <person name="Jiao C."/>
            <person name="Wang Q."/>
        </authorList>
    </citation>
    <scope>NUCLEOTIDE SEQUENCE [LARGE SCALE GENOMIC DNA]</scope>
    <source>
        <strain evidence="2">cv. Varoflay</strain>
    </source>
</reference>
<evidence type="ECO:0000313" key="2">
    <source>
        <dbReference type="Proteomes" id="UP000813463"/>
    </source>
</evidence>
<keyword evidence="2" id="KW-1185">Reference proteome</keyword>